<dbReference type="InterPro" id="IPR004156">
    <property type="entry name" value="OATP"/>
</dbReference>
<dbReference type="InParanoid" id="T1EJT6"/>
<feature type="chain" id="PRO_5010979906" description="Major facilitator superfamily (MFS) profile domain-containing protein" evidence="3">
    <location>
        <begin position="23"/>
        <end position="95"/>
    </location>
</feature>
<reference evidence="6" key="1">
    <citation type="submission" date="2012-12" db="EMBL/GenBank/DDBJ databases">
        <authorList>
            <person name="Hellsten U."/>
            <person name="Grimwood J."/>
            <person name="Chapman J.A."/>
            <person name="Shapiro H."/>
            <person name="Aerts A."/>
            <person name="Otillar R.P."/>
            <person name="Terry A.Y."/>
            <person name="Boore J.L."/>
            <person name="Simakov O."/>
            <person name="Marletaz F."/>
            <person name="Cho S.-J."/>
            <person name="Edsinger-Gonzales E."/>
            <person name="Havlak P."/>
            <person name="Kuo D.-H."/>
            <person name="Larsson T."/>
            <person name="Lv J."/>
            <person name="Arendt D."/>
            <person name="Savage R."/>
            <person name="Osoegawa K."/>
            <person name="de Jong P."/>
            <person name="Lindberg D.R."/>
            <person name="Seaver E.C."/>
            <person name="Weisblat D.A."/>
            <person name="Putnam N.H."/>
            <person name="Grigoriev I.V."/>
            <person name="Rokhsar D.S."/>
        </authorList>
    </citation>
    <scope>NUCLEOTIDE SEQUENCE</scope>
</reference>
<dbReference type="KEGG" id="hro:HELRODRAFT_146662"/>
<feature type="transmembrane region" description="Helical" evidence="2">
    <location>
        <begin position="73"/>
        <end position="94"/>
    </location>
</feature>
<organism evidence="5 6">
    <name type="scientific">Helobdella robusta</name>
    <name type="common">Californian leech</name>
    <dbReference type="NCBI Taxonomy" id="6412"/>
    <lineage>
        <taxon>Eukaryota</taxon>
        <taxon>Metazoa</taxon>
        <taxon>Spiralia</taxon>
        <taxon>Lophotrochozoa</taxon>
        <taxon>Annelida</taxon>
        <taxon>Clitellata</taxon>
        <taxon>Hirudinea</taxon>
        <taxon>Rhynchobdellida</taxon>
        <taxon>Glossiphoniidae</taxon>
        <taxon>Helobdella</taxon>
    </lineage>
</organism>
<dbReference type="EMBL" id="AMQM01001637">
    <property type="status" value="NOT_ANNOTATED_CDS"/>
    <property type="molecule type" value="Genomic_DNA"/>
</dbReference>
<feature type="signal peptide" evidence="3">
    <location>
        <begin position="1"/>
        <end position="22"/>
    </location>
</feature>
<evidence type="ECO:0000256" key="3">
    <source>
        <dbReference type="SAM" id="SignalP"/>
    </source>
</evidence>
<keyword evidence="2" id="KW-1133">Transmembrane helix</keyword>
<keyword evidence="2" id="KW-0812">Transmembrane</keyword>
<keyword evidence="6" id="KW-1185">Reference proteome</keyword>
<evidence type="ECO:0000256" key="2">
    <source>
        <dbReference type="SAM" id="Phobius"/>
    </source>
</evidence>
<dbReference type="PANTHER" id="PTHR11388:SF100">
    <property type="entry name" value="SOLUTE CARRIER ORGANIC ANION TRANSPORTER FAMILY MEMBER 4A1"/>
    <property type="match status" value="1"/>
</dbReference>
<feature type="transmembrane region" description="Helical" evidence="2">
    <location>
        <begin position="43"/>
        <end position="61"/>
    </location>
</feature>
<dbReference type="OrthoDB" id="5062115at2759"/>
<evidence type="ECO:0000313" key="5">
    <source>
        <dbReference type="EnsemblMetazoa" id="HelroP146662"/>
    </source>
</evidence>
<sequence length="95" mass="10578">FNTVKWVLFFFCLSSTFRSATNGLFSVTLSTVEKRFQFSSFQSSILASATEFGQVPALVFIMLCGHNVKQRPLFIGFGTIAVSFGCVLCFLPQFL</sequence>
<gene>
    <name evidence="5" type="primary">20196836</name>
    <name evidence="4" type="ORF">HELRODRAFT_146662</name>
</gene>
<evidence type="ECO:0000313" key="4">
    <source>
        <dbReference type="EMBL" id="ESN94499.1"/>
    </source>
</evidence>
<dbReference type="RefSeq" id="XP_009027559.1">
    <property type="nucleotide sequence ID" value="XM_009029311.1"/>
</dbReference>
<keyword evidence="1" id="KW-1015">Disulfide bond</keyword>
<dbReference type="GO" id="GO:0055085">
    <property type="term" value="P:transmembrane transport"/>
    <property type="evidence" value="ECO:0007669"/>
    <property type="project" value="InterPro"/>
</dbReference>
<accession>T1EJT6</accession>
<evidence type="ECO:0008006" key="7">
    <source>
        <dbReference type="Google" id="ProtNLM"/>
    </source>
</evidence>
<keyword evidence="3" id="KW-0732">Signal</keyword>
<keyword evidence="2" id="KW-0472">Membrane</keyword>
<dbReference type="EMBL" id="KB097571">
    <property type="protein sequence ID" value="ESN94499.1"/>
    <property type="molecule type" value="Genomic_DNA"/>
</dbReference>
<reference evidence="5" key="3">
    <citation type="submission" date="2015-06" db="UniProtKB">
        <authorList>
            <consortium name="EnsemblMetazoa"/>
        </authorList>
    </citation>
    <scope>IDENTIFICATION</scope>
</reference>
<dbReference type="Proteomes" id="UP000015101">
    <property type="component" value="Unassembled WGS sequence"/>
</dbReference>
<evidence type="ECO:0000313" key="6">
    <source>
        <dbReference type="Proteomes" id="UP000015101"/>
    </source>
</evidence>
<dbReference type="InterPro" id="IPR036259">
    <property type="entry name" value="MFS_trans_sf"/>
</dbReference>
<dbReference type="GO" id="GO:0016020">
    <property type="term" value="C:membrane"/>
    <property type="evidence" value="ECO:0007669"/>
    <property type="project" value="InterPro"/>
</dbReference>
<dbReference type="GeneID" id="20196836"/>
<dbReference type="HOGENOM" id="CLU_2378686_0_0_1"/>
<evidence type="ECO:0000256" key="1">
    <source>
        <dbReference type="ARBA" id="ARBA00023157"/>
    </source>
</evidence>
<dbReference type="EnsemblMetazoa" id="HelroT146662">
    <property type="protein sequence ID" value="HelroP146662"/>
    <property type="gene ID" value="HelroG146662"/>
</dbReference>
<reference evidence="4 6" key="2">
    <citation type="journal article" date="2013" name="Nature">
        <title>Insights into bilaterian evolution from three spiralian genomes.</title>
        <authorList>
            <person name="Simakov O."/>
            <person name="Marletaz F."/>
            <person name="Cho S.J."/>
            <person name="Edsinger-Gonzales E."/>
            <person name="Havlak P."/>
            <person name="Hellsten U."/>
            <person name="Kuo D.H."/>
            <person name="Larsson T."/>
            <person name="Lv J."/>
            <person name="Arendt D."/>
            <person name="Savage R."/>
            <person name="Osoegawa K."/>
            <person name="de Jong P."/>
            <person name="Grimwood J."/>
            <person name="Chapman J.A."/>
            <person name="Shapiro H."/>
            <person name="Aerts A."/>
            <person name="Otillar R.P."/>
            <person name="Terry A.Y."/>
            <person name="Boore J.L."/>
            <person name="Grigoriev I.V."/>
            <person name="Lindberg D.R."/>
            <person name="Seaver E.C."/>
            <person name="Weisblat D.A."/>
            <person name="Putnam N.H."/>
            <person name="Rokhsar D.S."/>
        </authorList>
    </citation>
    <scope>NUCLEOTIDE SEQUENCE</scope>
</reference>
<dbReference type="AlphaFoldDB" id="T1EJT6"/>
<name>T1EJT6_HELRO</name>
<proteinExistence type="predicted"/>
<dbReference type="Pfam" id="PF03137">
    <property type="entry name" value="OATP"/>
    <property type="match status" value="1"/>
</dbReference>
<dbReference type="CTD" id="20196836"/>
<dbReference type="PANTHER" id="PTHR11388">
    <property type="entry name" value="ORGANIC ANION TRANSPORTER"/>
    <property type="match status" value="1"/>
</dbReference>
<protein>
    <recommendedName>
        <fullName evidence="7">Major facilitator superfamily (MFS) profile domain-containing protein</fullName>
    </recommendedName>
</protein>
<dbReference type="SUPFAM" id="SSF103473">
    <property type="entry name" value="MFS general substrate transporter"/>
    <property type="match status" value="1"/>
</dbReference>